<accession>A0A2I0IEM6</accession>
<dbReference type="FunFam" id="1.10.472.10:FF:000013">
    <property type="entry name" value="Cyclin A1"/>
    <property type="match status" value="1"/>
</dbReference>
<evidence type="ECO:0000256" key="2">
    <source>
        <dbReference type="ARBA" id="ARBA00022618"/>
    </source>
</evidence>
<evidence type="ECO:0000256" key="3">
    <source>
        <dbReference type="ARBA" id="ARBA00023127"/>
    </source>
</evidence>
<proteinExistence type="inferred from homology"/>
<evidence type="ECO:0000259" key="7">
    <source>
        <dbReference type="SMART" id="SM01332"/>
    </source>
</evidence>
<dbReference type="GO" id="GO:0051301">
    <property type="term" value="P:cell division"/>
    <property type="evidence" value="ECO:0007669"/>
    <property type="project" value="UniProtKB-KW"/>
</dbReference>
<dbReference type="Proteomes" id="UP000233551">
    <property type="component" value="Unassembled WGS sequence"/>
</dbReference>
<reference evidence="8 9" key="1">
    <citation type="submission" date="2017-11" db="EMBL/GenBank/DDBJ databases">
        <title>De-novo sequencing of pomegranate (Punica granatum L.) genome.</title>
        <authorList>
            <person name="Akparov Z."/>
            <person name="Amiraslanov A."/>
            <person name="Hajiyeva S."/>
            <person name="Abbasov M."/>
            <person name="Kaur K."/>
            <person name="Hamwieh A."/>
            <person name="Solovyev V."/>
            <person name="Salamov A."/>
            <person name="Braich B."/>
            <person name="Kosarev P."/>
            <person name="Mahmoud A."/>
            <person name="Hajiyev E."/>
            <person name="Babayeva S."/>
            <person name="Izzatullayeva V."/>
            <person name="Mammadov A."/>
            <person name="Mammadov A."/>
            <person name="Sharifova S."/>
            <person name="Ojaghi J."/>
            <person name="Eynullazada K."/>
            <person name="Bayramov B."/>
            <person name="Abdulazimova A."/>
            <person name="Shahmuradov I."/>
        </authorList>
    </citation>
    <scope>NUCLEOTIDE SEQUENCE [LARGE SCALE GENOMIC DNA]</scope>
    <source>
        <strain evidence="9">cv. AG2017</strain>
        <tissue evidence="8">Leaf</tissue>
    </source>
</reference>
<keyword evidence="2" id="KW-0132">Cell division</keyword>
<dbReference type="InterPro" id="IPR004367">
    <property type="entry name" value="Cyclin_C-dom"/>
</dbReference>
<evidence type="ECO:0000259" key="6">
    <source>
        <dbReference type="SMART" id="SM00385"/>
    </source>
</evidence>
<dbReference type="SMART" id="SM00385">
    <property type="entry name" value="CYCLIN"/>
    <property type="match status" value="1"/>
</dbReference>
<keyword evidence="5" id="KW-0812">Transmembrane</keyword>
<sequence length="115" mass="13262">MQLECLANYLAELSLLEYSMLSYAPSLIAASSIFLANYILVPSKRPWDSTLQHYTLYQPSDLRECVKELHRLCLNSQSSNLPAIREKYSQHKYKYVAKKHCPPSIPAEFFHNSAH</sequence>
<gene>
    <name evidence="8" type="ORF">CRG98_037137</name>
</gene>
<keyword evidence="3" id="KW-0195">Cyclin</keyword>
<evidence type="ECO:0000313" key="8">
    <source>
        <dbReference type="EMBL" id="PKI42464.1"/>
    </source>
</evidence>
<keyword evidence="5" id="KW-0472">Membrane</keyword>
<protein>
    <recommendedName>
        <fullName evidence="10">Cyclin C-terminal domain-containing protein</fullName>
    </recommendedName>
</protein>
<keyword evidence="5" id="KW-1133">Transmembrane helix</keyword>
<dbReference type="SUPFAM" id="SSF47954">
    <property type="entry name" value="Cyclin-like"/>
    <property type="match status" value="1"/>
</dbReference>
<keyword evidence="4" id="KW-0131">Cell cycle</keyword>
<name>A0A2I0IEM6_PUNGR</name>
<comment type="similarity">
    <text evidence="1">Belongs to the cyclin family. Cyclin AB subfamily.</text>
</comment>
<evidence type="ECO:0000256" key="4">
    <source>
        <dbReference type="ARBA" id="ARBA00023306"/>
    </source>
</evidence>
<dbReference type="Gene3D" id="1.10.472.10">
    <property type="entry name" value="Cyclin-like"/>
    <property type="match status" value="1"/>
</dbReference>
<dbReference type="EMBL" id="PGOL01003155">
    <property type="protein sequence ID" value="PKI42464.1"/>
    <property type="molecule type" value="Genomic_DNA"/>
</dbReference>
<dbReference type="InterPro" id="IPR013763">
    <property type="entry name" value="Cyclin-like_dom"/>
</dbReference>
<feature type="domain" description="Cyclin-like" evidence="6">
    <location>
        <begin position="1"/>
        <end position="71"/>
    </location>
</feature>
<dbReference type="STRING" id="22663.A0A2I0IEM6"/>
<organism evidence="8 9">
    <name type="scientific">Punica granatum</name>
    <name type="common">Pomegranate</name>
    <dbReference type="NCBI Taxonomy" id="22663"/>
    <lineage>
        <taxon>Eukaryota</taxon>
        <taxon>Viridiplantae</taxon>
        <taxon>Streptophyta</taxon>
        <taxon>Embryophyta</taxon>
        <taxon>Tracheophyta</taxon>
        <taxon>Spermatophyta</taxon>
        <taxon>Magnoliopsida</taxon>
        <taxon>eudicotyledons</taxon>
        <taxon>Gunneridae</taxon>
        <taxon>Pentapetalae</taxon>
        <taxon>rosids</taxon>
        <taxon>malvids</taxon>
        <taxon>Myrtales</taxon>
        <taxon>Lythraceae</taxon>
        <taxon>Punica</taxon>
    </lineage>
</organism>
<evidence type="ECO:0000256" key="5">
    <source>
        <dbReference type="SAM" id="Phobius"/>
    </source>
</evidence>
<evidence type="ECO:0000313" key="9">
    <source>
        <dbReference type="Proteomes" id="UP000233551"/>
    </source>
</evidence>
<dbReference type="AlphaFoldDB" id="A0A2I0IEM6"/>
<feature type="transmembrane region" description="Helical" evidence="5">
    <location>
        <begin position="20"/>
        <end position="41"/>
    </location>
</feature>
<evidence type="ECO:0000256" key="1">
    <source>
        <dbReference type="ARBA" id="ARBA00006955"/>
    </source>
</evidence>
<dbReference type="Pfam" id="PF02984">
    <property type="entry name" value="Cyclin_C"/>
    <property type="match status" value="1"/>
</dbReference>
<evidence type="ECO:0008006" key="10">
    <source>
        <dbReference type="Google" id="ProtNLM"/>
    </source>
</evidence>
<dbReference type="InterPro" id="IPR036915">
    <property type="entry name" value="Cyclin-like_sf"/>
</dbReference>
<comment type="caution">
    <text evidence="8">The sequence shown here is derived from an EMBL/GenBank/DDBJ whole genome shotgun (WGS) entry which is preliminary data.</text>
</comment>
<keyword evidence="9" id="KW-1185">Reference proteome</keyword>
<dbReference type="SMART" id="SM01332">
    <property type="entry name" value="Cyclin_C"/>
    <property type="match status" value="1"/>
</dbReference>
<feature type="domain" description="Cyclin C-terminal" evidence="7">
    <location>
        <begin position="2"/>
        <end position="102"/>
    </location>
</feature>